<evidence type="ECO:0000313" key="2">
    <source>
        <dbReference type="EMBL" id="JAH24968.1"/>
    </source>
</evidence>
<reference evidence="2" key="1">
    <citation type="submission" date="2014-11" db="EMBL/GenBank/DDBJ databases">
        <authorList>
            <person name="Amaro Gonzalez C."/>
        </authorList>
    </citation>
    <scope>NUCLEOTIDE SEQUENCE</scope>
</reference>
<protein>
    <recommendedName>
        <fullName evidence="1">Biopterin-dependent aromatic amino acid hydroxylase family profile domain-containing protein</fullName>
    </recommendedName>
</protein>
<evidence type="ECO:0000259" key="1">
    <source>
        <dbReference type="PROSITE" id="PS51410"/>
    </source>
</evidence>
<dbReference type="InterPro" id="IPR019774">
    <property type="entry name" value="Aromatic-AA_hydroxylase_C"/>
</dbReference>
<accession>A0A0E9R9F2</accession>
<name>A0A0E9R9F2_ANGAN</name>
<dbReference type="PROSITE" id="PS51410">
    <property type="entry name" value="BH4_AAA_HYDROXYL_2"/>
    <property type="match status" value="1"/>
</dbReference>
<sequence length="31" mass="3672">MYSKLQWITISYGSFNSQCNDIRKLMCNVVE</sequence>
<dbReference type="AlphaFoldDB" id="A0A0E9R9F2"/>
<reference evidence="2" key="2">
    <citation type="journal article" date="2015" name="Fish Shellfish Immunol.">
        <title>Early steps in the European eel (Anguilla anguilla)-Vibrio vulnificus interaction in the gills: Role of the RtxA13 toxin.</title>
        <authorList>
            <person name="Callol A."/>
            <person name="Pajuelo D."/>
            <person name="Ebbesson L."/>
            <person name="Teles M."/>
            <person name="MacKenzie S."/>
            <person name="Amaro C."/>
        </authorList>
    </citation>
    <scope>NUCLEOTIDE SEQUENCE</scope>
</reference>
<organism evidence="2">
    <name type="scientific">Anguilla anguilla</name>
    <name type="common">European freshwater eel</name>
    <name type="synonym">Muraena anguilla</name>
    <dbReference type="NCBI Taxonomy" id="7936"/>
    <lineage>
        <taxon>Eukaryota</taxon>
        <taxon>Metazoa</taxon>
        <taxon>Chordata</taxon>
        <taxon>Craniata</taxon>
        <taxon>Vertebrata</taxon>
        <taxon>Euteleostomi</taxon>
        <taxon>Actinopterygii</taxon>
        <taxon>Neopterygii</taxon>
        <taxon>Teleostei</taxon>
        <taxon>Anguilliformes</taxon>
        <taxon>Anguillidae</taxon>
        <taxon>Anguilla</taxon>
    </lineage>
</organism>
<proteinExistence type="predicted"/>
<dbReference type="GO" id="GO:0016714">
    <property type="term" value="F:oxidoreductase activity, acting on paired donors, with incorporation or reduction of molecular oxygen, reduced pteridine as one donor, and incorporation of one atom of oxygen"/>
    <property type="evidence" value="ECO:0007669"/>
    <property type="project" value="InterPro"/>
</dbReference>
<feature type="domain" description="Biopterin-dependent aromatic amino acid hydroxylase family profile" evidence="1">
    <location>
        <begin position="1"/>
        <end position="31"/>
    </location>
</feature>
<dbReference type="EMBL" id="GBXM01083609">
    <property type="protein sequence ID" value="JAH24968.1"/>
    <property type="molecule type" value="Transcribed_RNA"/>
</dbReference>